<evidence type="ECO:0000256" key="2">
    <source>
        <dbReference type="ARBA" id="ARBA00022473"/>
    </source>
</evidence>
<comment type="similarity">
    <text evidence="1">Belongs to the teashirt C2H2-type zinc-finger protein family.</text>
</comment>
<evidence type="ECO:0000256" key="5">
    <source>
        <dbReference type="ARBA" id="ARBA00022737"/>
    </source>
</evidence>
<proteinExistence type="inferred from homology"/>
<evidence type="ECO:0000256" key="6">
    <source>
        <dbReference type="ARBA" id="ARBA00022771"/>
    </source>
</evidence>
<keyword evidence="2" id="KW-0217">Developmental protein</keyword>
<feature type="region of interest" description="Disordered" evidence="15">
    <location>
        <begin position="649"/>
        <end position="724"/>
    </location>
</feature>
<keyword evidence="7" id="KW-0862">Zinc</keyword>
<dbReference type="InterPro" id="IPR013087">
    <property type="entry name" value="Znf_C2H2_type"/>
</dbReference>
<keyword evidence="10 14" id="KW-0371">Homeobox</keyword>
<feature type="DNA-binding region" description="Homeobox" evidence="14">
    <location>
        <begin position="923"/>
        <end position="993"/>
    </location>
</feature>
<feature type="region of interest" description="Disordered" evidence="15">
    <location>
        <begin position="434"/>
        <end position="511"/>
    </location>
</feature>
<dbReference type="PROSITE" id="PS00028">
    <property type="entry name" value="ZINC_FINGER_C2H2_1"/>
    <property type="match status" value="4"/>
</dbReference>
<dbReference type="PROSITE" id="PS50071">
    <property type="entry name" value="HOMEOBOX_2"/>
    <property type="match status" value="1"/>
</dbReference>
<evidence type="ECO:0000256" key="13">
    <source>
        <dbReference type="PROSITE-ProRule" id="PRU00042"/>
    </source>
</evidence>
<dbReference type="Gene3D" id="3.30.160.60">
    <property type="entry name" value="Classic Zinc Finger"/>
    <property type="match status" value="1"/>
</dbReference>
<evidence type="ECO:0000259" key="17">
    <source>
        <dbReference type="PROSITE" id="PS50157"/>
    </source>
</evidence>
<evidence type="ECO:0000256" key="8">
    <source>
        <dbReference type="ARBA" id="ARBA00023015"/>
    </source>
</evidence>
<feature type="region of interest" description="Disordered" evidence="15">
    <location>
        <begin position="1046"/>
        <end position="1066"/>
    </location>
</feature>
<dbReference type="GO" id="GO:0003677">
    <property type="term" value="F:DNA binding"/>
    <property type="evidence" value="ECO:0007669"/>
    <property type="project" value="UniProtKB-UniRule"/>
</dbReference>
<dbReference type="Pfam" id="PF26094">
    <property type="entry name" value="HTH_TSHZ3"/>
    <property type="match status" value="1"/>
</dbReference>
<dbReference type="AlphaFoldDB" id="A0A6P8F9B7"/>
<evidence type="ECO:0000256" key="11">
    <source>
        <dbReference type="ARBA" id="ARBA00023163"/>
    </source>
</evidence>
<keyword evidence="5" id="KW-0677">Repeat</keyword>
<feature type="compositionally biased region" description="Polar residues" evidence="15">
    <location>
        <begin position="691"/>
        <end position="705"/>
    </location>
</feature>
<evidence type="ECO:0000256" key="1">
    <source>
        <dbReference type="ARBA" id="ARBA00007158"/>
    </source>
</evidence>
<keyword evidence="8" id="KW-0805">Transcription regulation</keyword>
<dbReference type="KEGG" id="char:105912880"/>
<evidence type="ECO:0000256" key="4">
    <source>
        <dbReference type="ARBA" id="ARBA00022723"/>
    </source>
</evidence>
<feature type="compositionally biased region" description="Low complexity" evidence="15">
    <location>
        <begin position="449"/>
        <end position="472"/>
    </location>
</feature>
<feature type="compositionally biased region" description="Basic and acidic residues" evidence="15">
    <location>
        <begin position="478"/>
        <end position="498"/>
    </location>
</feature>
<keyword evidence="18" id="KW-1185">Reference proteome</keyword>
<name>A0A6P8F9B7_CLUHA</name>
<dbReference type="GO" id="GO:0000981">
    <property type="term" value="F:DNA-binding transcription factor activity, RNA polymerase II-specific"/>
    <property type="evidence" value="ECO:0007669"/>
    <property type="project" value="TreeGrafter"/>
</dbReference>
<feature type="region of interest" description="Disordered" evidence="15">
    <location>
        <begin position="1"/>
        <end position="115"/>
    </location>
</feature>
<keyword evidence="4" id="KW-0479">Metal-binding</keyword>
<evidence type="ECO:0000256" key="7">
    <source>
        <dbReference type="ARBA" id="ARBA00022833"/>
    </source>
</evidence>
<keyword evidence="11" id="KW-0804">Transcription</keyword>
<dbReference type="GO" id="GO:0008270">
    <property type="term" value="F:zinc ion binding"/>
    <property type="evidence" value="ECO:0007669"/>
    <property type="project" value="UniProtKB-KW"/>
</dbReference>
<dbReference type="GO" id="GO:0005634">
    <property type="term" value="C:nucleus"/>
    <property type="evidence" value="ECO:0007669"/>
    <property type="project" value="UniProtKB-SubCell"/>
</dbReference>
<evidence type="ECO:0000256" key="15">
    <source>
        <dbReference type="SAM" id="MobiDB-lite"/>
    </source>
</evidence>
<keyword evidence="12 14" id="KW-0539">Nucleus</keyword>
<reference evidence="19" key="1">
    <citation type="submission" date="2025-08" db="UniProtKB">
        <authorList>
            <consortium name="RefSeq"/>
        </authorList>
    </citation>
    <scope>IDENTIFICATION</scope>
</reference>
<feature type="compositionally biased region" description="Low complexity" evidence="15">
    <location>
        <begin position="370"/>
        <end position="384"/>
    </location>
</feature>
<dbReference type="RefSeq" id="XP_031420375.1">
    <property type="nucleotide sequence ID" value="XM_031564515.2"/>
</dbReference>
<dbReference type="InterPro" id="IPR058631">
    <property type="entry name" value="TSHZ1-3_homeodomain"/>
</dbReference>
<dbReference type="SMART" id="SM00355">
    <property type="entry name" value="ZnF_C2H2"/>
    <property type="match status" value="5"/>
</dbReference>
<feature type="region of interest" description="Disordered" evidence="15">
    <location>
        <begin position="342"/>
        <end position="385"/>
    </location>
</feature>
<dbReference type="GeneID" id="105912880"/>
<evidence type="ECO:0000256" key="9">
    <source>
        <dbReference type="ARBA" id="ARBA00023125"/>
    </source>
</evidence>
<keyword evidence="3" id="KW-0678">Repressor</keyword>
<evidence type="ECO:0000256" key="10">
    <source>
        <dbReference type="ARBA" id="ARBA00023155"/>
    </source>
</evidence>
<gene>
    <name evidence="19" type="primary">tshz3a</name>
</gene>
<organism evidence="18 19">
    <name type="scientific">Clupea harengus</name>
    <name type="common">Atlantic herring</name>
    <dbReference type="NCBI Taxonomy" id="7950"/>
    <lineage>
        <taxon>Eukaryota</taxon>
        <taxon>Metazoa</taxon>
        <taxon>Chordata</taxon>
        <taxon>Craniata</taxon>
        <taxon>Vertebrata</taxon>
        <taxon>Euteleostomi</taxon>
        <taxon>Actinopterygii</taxon>
        <taxon>Neopterygii</taxon>
        <taxon>Teleostei</taxon>
        <taxon>Clupei</taxon>
        <taxon>Clupeiformes</taxon>
        <taxon>Clupeoidei</taxon>
        <taxon>Clupeidae</taxon>
        <taxon>Clupea</taxon>
    </lineage>
</organism>
<feature type="domain" description="C2H2-type" evidence="17">
    <location>
        <begin position="285"/>
        <end position="314"/>
    </location>
</feature>
<evidence type="ECO:0000256" key="3">
    <source>
        <dbReference type="ARBA" id="ARBA00022491"/>
    </source>
</evidence>
<dbReference type="InterPro" id="IPR027008">
    <property type="entry name" value="Teashirt_fam"/>
</dbReference>
<feature type="compositionally biased region" description="Basic and acidic residues" evidence="15">
    <location>
        <begin position="707"/>
        <end position="722"/>
    </location>
</feature>
<evidence type="ECO:0000256" key="14">
    <source>
        <dbReference type="PROSITE-ProRule" id="PRU00108"/>
    </source>
</evidence>
<dbReference type="CTD" id="558522"/>
<dbReference type="PANTHER" id="PTHR12487:SF5">
    <property type="entry name" value="TEASHIRT HOMOLOG 3"/>
    <property type="match status" value="1"/>
</dbReference>
<comment type="subcellular location">
    <subcellularLocation>
        <location evidence="14">Nucleus</location>
    </subcellularLocation>
</comment>
<keyword evidence="9 14" id="KW-0238">DNA-binding</keyword>
<evidence type="ECO:0000259" key="16">
    <source>
        <dbReference type="PROSITE" id="PS50071"/>
    </source>
</evidence>
<dbReference type="PROSITE" id="PS50157">
    <property type="entry name" value="ZINC_FINGER_C2H2_2"/>
    <property type="match status" value="1"/>
</dbReference>
<protein>
    <submittedName>
        <fullName evidence="19">Teashirt homolog 3</fullName>
    </submittedName>
</protein>
<feature type="compositionally biased region" description="Basic and acidic residues" evidence="15">
    <location>
        <begin position="649"/>
        <end position="675"/>
    </location>
</feature>
<sequence>MPRRKQQAPKRAEAYSSEDAPEQAAEGGEVMEDEDPATGHRLQTDSSAPLPSGPESDQDACLSDLSSHDLDSESHLSEPSDRMSDFDCVKNEEVASRGSPKLRPETEDSGSISPGSLEQMKAIYSSFLTNSYWSSLGLSLQQPSTENLPCTNNSSGNTSINSSSSTSGSTSAFDWHQSAMAKTLQQTPPNPLPLVVDPGLISTIHLQRQSTKLYGSIFSGASRFRCKGCSSAYETLVELTVHMNETGHYRDDNHAKDGSGAKCWSKPRKRSLLEMEGKEDAQKVLRCMYCGHSFESLQDLSVHMIKTKHYQKVPLKEPMPSMAAKMVAQSRKRMPVDLDLLIPQSKERTQKESGVSKNHKEKLPDVGDVSNSHHGNQNNGSTSSWQFESHKSQILKCIECGISHDSLQELTAHMLVTGHFINVSNIAMKKSELAPLSGPTSPTEEKTQSVLLPPSSLSSSPASLSSPCMSPSNTGAHVKQEDSDSKHSKPLSSEDQKAKKSSKYDYLTEEDLKESPKVGSDILKSLENAVSSAIHKAQTGSPSWGGYPSIHAAYQLPGGLSQAQVIPGRSAALRCLVASRESLPLGKSPALTSPAATHCPMSPASQLLTSEINTNSPSSLVLPSSHPVNLQAMQELVKRVTEKMAKVEKQMKPVEDDAAPVKKESPSPHRSKTVESADQGSPKDQAPKTPVETSGSEQPSNTDSSVAEERTETENQKTDRVKSPRLALDASTAIIMNHLVQEQPFVSPLSALQSVMNLHLGKAAKLAKRDTDPISMLFKMSNSMADKVAVATPLPVKSKKTELCTESFQDVDKDQPIDLSKGKSDRPWGSLTVSSITSATLKATTSPPVLPSVASTNAPIDTPLPMSDVFQENALADISDMVRNLTQSHGVSKTTKHSSRLEKTNGESAVTPEVTEEDATHRRKGRQSSWNPQHLLILQAQFTASLRRSTEGKYVPPDLSLKERTNISHITGLSMTTISHWLANVKYQLRRSGRTKFLKNLDSGQPAFFCSQCSSQIQTPSAYVGHLESHLGFSLKDLAKISGEKLRKQAGQSDKAPSDQQPPLPAQYEEGKSVLLGCKFCKQTFTSKHAVRLHMCKTHGRRTEGLLPKGLEMET</sequence>
<evidence type="ECO:0000256" key="12">
    <source>
        <dbReference type="ARBA" id="ARBA00023242"/>
    </source>
</evidence>
<feature type="compositionally biased region" description="Basic and acidic residues" evidence="15">
    <location>
        <begin position="66"/>
        <end position="95"/>
    </location>
</feature>
<dbReference type="OrthoDB" id="8905848at2759"/>
<evidence type="ECO:0000313" key="18">
    <source>
        <dbReference type="Proteomes" id="UP000515152"/>
    </source>
</evidence>
<feature type="compositionally biased region" description="Low complexity" evidence="15">
    <location>
        <begin position="151"/>
        <end position="171"/>
    </location>
</feature>
<feature type="region of interest" description="Disordered" evidence="15">
    <location>
        <begin position="888"/>
        <end position="930"/>
    </location>
</feature>
<accession>A0A6P8F9B7</accession>
<feature type="region of interest" description="Disordered" evidence="15">
    <location>
        <begin position="144"/>
        <end position="172"/>
    </location>
</feature>
<keyword evidence="6 13" id="KW-0863">Zinc-finger</keyword>
<evidence type="ECO:0000313" key="19">
    <source>
        <dbReference type="RefSeq" id="XP_031420375.1"/>
    </source>
</evidence>
<dbReference type="InterPro" id="IPR001356">
    <property type="entry name" value="HD"/>
</dbReference>
<dbReference type="PANTHER" id="PTHR12487">
    <property type="entry name" value="TEASHIRT-RELATED"/>
    <property type="match status" value="1"/>
</dbReference>
<feature type="domain" description="Homeobox" evidence="16">
    <location>
        <begin position="921"/>
        <end position="992"/>
    </location>
</feature>
<dbReference type="Proteomes" id="UP000515152">
    <property type="component" value="Chromosome 3"/>
</dbReference>
<dbReference type="SMART" id="SM00389">
    <property type="entry name" value="HOX"/>
    <property type="match status" value="1"/>
</dbReference>